<dbReference type="Proteomes" id="UP000184232">
    <property type="component" value="Unassembled WGS sequence"/>
</dbReference>
<gene>
    <name evidence="1" type="ORF">SAMN05444337_1469</name>
</gene>
<protein>
    <submittedName>
        <fullName evidence="1">Uncharacterized protein</fullName>
    </submittedName>
</protein>
<dbReference type="RefSeq" id="WP_072783554.1">
    <property type="nucleotide sequence ID" value="NZ_CP045292.1"/>
</dbReference>
<dbReference type="EMBL" id="FQZH01000002">
    <property type="protein sequence ID" value="SHJ18623.1"/>
    <property type="molecule type" value="Genomic_DNA"/>
</dbReference>
<accession>A0A1M6H965</accession>
<sequence>MKKVATIILLLGLFTSCNLPDDKTENDNFEKSSIEQEIKNIPENKLSVIVIDDCEYIIYKEDKDANSSYGFMAHKGNCSNPFHQCK</sequence>
<evidence type="ECO:0000313" key="1">
    <source>
        <dbReference type="EMBL" id="SHJ18623.1"/>
    </source>
</evidence>
<name>A0A1M6H965_9FLAO</name>
<dbReference type="STRING" id="683124.SAMN05444337_1469"/>
<dbReference type="PROSITE" id="PS51257">
    <property type="entry name" value="PROKAR_LIPOPROTEIN"/>
    <property type="match status" value="1"/>
</dbReference>
<evidence type="ECO:0000313" key="2">
    <source>
        <dbReference type="Proteomes" id="UP000184232"/>
    </source>
</evidence>
<dbReference type="OrthoDB" id="965983at2"/>
<organism evidence="1 2">
    <name type="scientific">Flavobacterium haoranii</name>
    <dbReference type="NCBI Taxonomy" id="683124"/>
    <lineage>
        <taxon>Bacteria</taxon>
        <taxon>Pseudomonadati</taxon>
        <taxon>Bacteroidota</taxon>
        <taxon>Flavobacteriia</taxon>
        <taxon>Flavobacteriales</taxon>
        <taxon>Flavobacteriaceae</taxon>
        <taxon>Flavobacterium</taxon>
    </lineage>
</organism>
<proteinExistence type="predicted"/>
<keyword evidence="2" id="KW-1185">Reference proteome</keyword>
<reference evidence="1 2" key="1">
    <citation type="submission" date="2016-11" db="EMBL/GenBank/DDBJ databases">
        <authorList>
            <person name="Jaros S."/>
            <person name="Januszkiewicz K."/>
            <person name="Wedrychowicz H."/>
        </authorList>
    </citation>
    <scope>NUCLEOTIDE SEQUENCE [LARGE SCALE GENOMIC DNA]</scope>
    <source>
        <strain evidence="1 2">DSM 22807</strain>
    </source>
</reference>
<dbReference type="AlphaFoldDB" id="A0A1M6H965"/>